<dbReference type="Proteomes" id="UP000808337">
    <property type="component" value="Unassembled WGS sequence"/>
</dbReference>
<dbReference type="EMBL" id="JADKGY010000025">
    <property type="protein sequence ID" value="MBK9983802.1"/>
    <property type="molecule type" value="Genomic_DNA"/>
</dbReference>
<reference evidence="1 2" key="1">
    <citation type="submission" date="2020-10" db="EMBL/GenBank/DDBJ databases">
        <title>Connecting structure to function with the recovery of over 1000 high-quality activated sludge metagenome-assembled genomes encoding full-length rRNA genes using long-read sequencing.</title>
        <authorList>
            <person name="Singleton C.M."/>
            <person name="Petriglieri F."/>
            <person name="Kristensen J.M."/>
            <person name="Kirkegaard R.H."/>
            <person name="Michaelsen T.Y."/>
            <person name="Andersen M.H."/>
            <person name="Karst S.M."/>
            <person name="Dueholm M.S."/>
            <person name="Nielsen P.H."/>
            <person name="Albertsen M."/>
        </authorList>
    </citation>
    <scope>NUCLEOTIDE SEQUENCE [LARGE SCALE GENOMIC DNA]</scope>
    <source>
        <strain evidence="1">Ribe_18-Q3-R11-54_MAXAC.273</strain>
    </source>
</reference>
<gene>
    <name evidence="1" type="ORF">IPP15_15770</name>
</gene>
<organism evidence="1 2">
    <name type="scientific">Candidatus Opimibacter skivensis</name>
    <dbReference type="NCBI Taxonomy" id="2982028"/>
    <lineage>
        <taxon>Bacteria</taxon>
        <taxon>Pseudomonadati</taxon>
        <taxon>Bacteroidota</taxon>
        <taxon>Saprospiria</taxon>
        <taxon>Saprospirales</taxon>
        <taxon>Saprospiraceae</taxon>
        <taxon>Candidatus Opimibacter</taxon>
    </lineage>
</organism>
<comment type="caution">
    <text evidence="1">The sequence shown here is derived from an EMBL/GenBank/DDBJ whole genome shotgun (WGS) entry which is preliminary data.</text>
</comment>
<sequence>MMAISKVTNYRSRVPARGVRVSLEYTGFFQSGFTSNYYTNDDGVAYIEHASVEKVTVLINGNQ</sequence>
<dbReference type="AlphaFoldDB" id="A0A9D7XUJ9"/>
<protein>
    <submittedName>
        <fullName evidence="1">Uncharacterized protein</fullName>
    </submittedName>
</protein>
<evidence type="ECO:0000313" key="2">
    <source>
        <dbReference type="Proteomes" id="UP000808337"/>
    </source>
</evidence>
<accession>A0A9D7XUJ9</accession>
<proteinExistence type="predicted"/>
<evidence type="ECO:0000313" key="1">
    <source>
        <dbReference type="EMBL" id="MBK9983802.1"/>
    </source>
</evidence>
<name>A0A9D7XUJ9_9BACT</name>